<evidence type="ECO:0000256" key="10">
    <source>
        <dbReference type="SAM" id="SignalP"/>
    </source>
</evidence>
<dbReference type="InterPro" id="IPR012334">
    <property type="entry name" value="Pectin_lyas_fold"/>
</dbReference>
<dbReference type="SMART" id="SM00710">
    <property type="entry name" value="PbH1"/>
    <property type="match status" value="5"/>
</dbReference>
<dbReference type="FunFam" id="2.160.20.10:FF:000004">
    <property type="entry name" value="Pectin lyase-like superfamily protein"/>
    <property type="match status" value="1"/>
</dbReference>
<dbReference type="Gene3D" id="2.160.20.10">
    <property type="entry name" value="Single-stranded right-handed beta-helix, Pectin lyase-like"/>
    <property type="match status" value="1"/>
</dbReference>
<evidence type="ECO:0000256" key="2">
    <source>
        <dbReference type="ARBA" id="ARBA00008834"/>
    </source>
</evidence>
<gene>
    <name evidence="11" type="ORF">FSB_LOCUS17285</name>
</gene>
<evidence type="ECO:0008006" key="12">
    <source>
        <dbReference type="Google" id="ProtNLM"/>
    </source>
</evidence>
<sequence length="396" mass="42129">MASISVFQCVYIVFLLACISDFGYGDTVFDVMKDGAVADGKTDNSKVFENVFQKACQSEGTNVVLIPQGTYLLYPIILKGPCKGQVEFQIKGTLKASTDNAHTINVDHWISFQYIDQLVLSGGGTLDGQGASAWDDNTCSKDPNCKSLPISLRFDFVTNSRISHLTSINSKNAHVNLFACKGIMIDNIHLQAPADSPNTDGIHIGTSSTIEISNSIIATGDDCVSMSPGSQNIHVRNVKCGPGHGISVGSLGGSAGEEDVSGLLVTNCTFTGTDNGVRVKTWAKPHASNVFNLTFADIIMENVRNPIIIDQRYCPSASCVQGDSQIQIRNVKYGNIRGTSSTKIAVAFECSKVKPCQGIELKEINLAYQGADGPVASSCSNVKGVASGEQKPPSCV</sequence>
<evidence type="ECO:0000256" key="4">
    <source>
        <dbReference type="ARBA" id="ARBA00022525"/>
    </source>
</evidence>
<keyword evidence="3" id="KW-0134">Cell wall</keyword>
<organism evidence="11">
    <name type="scientific">Fagus sylvatica</name>
    <name type="common">Beechnut</name>
    <dbReference type="NCBI Taxonomy" id="28930"/>
    <lineage>
        <taxon>Eukaryota</taxon>
        <taxon>Viridiplantae</taxon>
        <taxon>Streptophyta</taxon>
        <taxon>Embryophyta</taxon>
        <taxon>Tracheophyta</taxon>
        <taxon>Spermatophyta</taxon>
        <taxon>Magnoliopsida</taxon>
        <taxon>eudicotyledons</taxon>
        <taxon>Gunneridae</taxon>
        <taxon>Pentapetalae</taxon>
        <taxon>rosids</taxon>
        <taxon>fabids</taxon>
        <taxon>Fagales</taxon>
        <taxon>Fagaceae</taxon>
        <taxon>Fagus</taxon>
    </lineage>
</organism>
<dbReference type="GO" id="GO:0004650">
    <property type="term" value="F:polygalacturonase activity"/>
    <property type="evidence" value="ECO:0007669"/>
    <property type="project" value="InterPro"/>
</dbReference>
<dbReference type="AlphaFoldDB" id="A0A2N9FQD4"/>
<dbReference type="InterPro" id="IPR011050">
    <property type="entry name" value="Pectin_lyase_fold/virulence"/>
</dbReference>
<name>A0A2N9FQD4_FAGSY</name>
<keyword evidence="5 9" id="KW-0378">Hydrolase</keyword>
<dbReference type="Pfam" id="PF00295">
    <property type="entry name" value="Glyco_hydro_28"/>
    <property type="match status" value="1"/>
</dbReference>
<evidence type="ECO:0000256" key="6">
    <source>
        <dbReference type="ARBA" id="ARBA00023295"/>
    </source>
</evidence>
<dbReference type="GO" id="GO:0005975">
    <property type="term" value="P:carbohydrate metabolic process"/>
    <property type="evidence" value="ECO:0007669"/>
    <property type="project" value="InterPro"/>
</dbReference>
<dbReference type="SUPFAM" id="SSF51126">
    <property type="entry name" value="Pectin lyase-like"/>
    <property type="match status" value="1"/>
</dbReference>
<proteinExistence type="inferred from homology"/>
<evidence type="ECO:0000256" key="7">
    <source>
        <dbReference type="ARBA" id="ARBA00023316"/>
    </source>
</evidence>
<protein>
    <recommendedName>
        <fullName evidence="12">Pectate lyase superfamily protein domain-containing protein</fullName>
    </recommendedName>
</protein>
<feature type="chain" id="PRO_5014880028" description="Pectate lyase superfamily protein domain-containing protein" evidence="10">
    <location>
        <begin position="26"/>
        <end position="396"/>
    </location>
</feature>
<dbReference type="GO" id="GO:0071555">
    <property type="term" value="P:cell wall organization"/>
    <property type="evidence" value="ECO:0007669"/>
    <property type="project" value="UniProtKB-KW"/>
</dbReference>
<evidence type="ECO:0000256" key="3">
    <source>
        <dbReference type="ARBA" id="ARBA00022512"/>
    </source>
</evidence>
<feature type="active site" evidence="8">
    <location>
        <position position="244"/>
    </location>
</feature>
<reference evidence="11" key="1">
    <citation type="submission" date="2018-02" db="EMBL/GenBank/DDBJ databases">
        <authorList>
            <person name="Cohen D.B."/>
            <person name="Kent A.D."/>
        </authorList>
    </citation>
    <scope>NUCLEOTIDE SEQUENCE</scope>
</reference>
<dbReference type="PANTHER" id="PTHR31375">
    <property type="match status" value="1"/>
</dbReference>
<keyword evidence="4" id="KW-0964">Secreted</keyword>
<keyword evidence="7" id="KW-0961">Cell wall biogenesis/degradation</keyword>
<evidence type="ECO:0000256" key="8">
    <source>
        <dbReference type="PROSITE-ProRule" id="PRU10052"/>
    </source>
</evidence>
<dbReference type="InterPro" id="IPR000743">
    <property type="entry name" value="Glyco_hydro_28"/>
</dbReference>
<evidence type="ECO:0000256" key="9">
    <source>
        <dbReference type="RuleBase" id="RU361169"/>
    </source>
</evidence>
<evidence type="ECO:0000313" key="11">
    <source>
        <dbReference type="EMBL" id="SPC89403.1"/>
    </source>
</evidence>
<dbReference type="InterPro" id="IPR006626">
    <property type="entry name" value="PbH1"/>
</dbReference>
<dbReference type="EMBL" id="OIVN01001066">
    <property type="protein sequence ID" value="SPC89403.1"/>
    <property type="molecule type" value="Genomic_DNA"/>
</dbReference>
<dbReference type="PROSITE" id="PS00502">
    <property type="entry name" value="POLYGALACTURONASE"/>
    <property type="match status" value="1"/>
</dbReference>
<feature type="signal peptide" evidence="10">
    <location>
        <begin position="1"/>
        <end position="25"/>
    </location>
</feature>
<accession>A0A2N9FQD4</accession>
<comment type="subcellular location">
    <subcellularLocation>
        <location evidence="1">Secreted</location>
        <location evidence="1">Cell wall</location>
    </subcellularLocation>
</comment>
<keyword evidence="6 9" id="KW-0326">Glycosidase</keyword>
<evidence type="ECO:0000256" key="1">
    <source>
        <dbReference type="ARBA" id="ARBA00004191"/>
    </source>
</evidence>
<comment type="similarity">
    <text evidence="2 9">Belongs to the glycosyl hydrolase 28 family.</text>
</comment>
<keyword evidence="10" id="KW-0732">Signal</keyword>
<evidence type="ECO:0000256" key="5">
    <source>
        <dbReference type="ARBA" id="ARBA00022801"/>
    </source>
</evidence>